<name>A0A7W6K3W5_9HYPH</name>
<reference evidence="1 2" key="1">
    <citation type="submission" date="2020-08" db="EMBL/GenBank/DDBJ databases">
        <title>Genomic Encyclopedia of Type Strains, Phase IV (KMG-IV): sequencing the most valuable type-strain genomes for metagenomic binning, comparative biology and taxonomic classification.</title>
        <authorList>
            <person name="Goeker M."/>
        </authorList>
    </citation>
    <scope>NUCLEOTIDE SEQUENCE [LARGE SCALE GENOMIC DNA]</scope>
    <source>
        <strain evidence="1 2">DSM 26385</strain>
    </source>
</reference>
<accession>A0A7W6K3W5</accession>
<evidence type="ECO:0000313" key="2">
    <source>
        <dbReference type="Proteomes" id="UP000584824"/>
    </source>
</evidence>
<dbReference type="InterPro" id="IPR019660">
    <property type="entry name" value="Put_sensory_transdc_reg_YbjN"/>
</dbReference>
<dbReference type="RefSeq" id="WP_183793830.1">
    <property type="nucleotide sequence ID" value="NZ_JACIDU010000014.1"/>
</dbReference>
<proteinExistence type="predicted"/>
<evidence type="ECO:0000313" key="1">
    <source>
        <dbReference type="EMBL" id="MBB4104756.1"/>
    </source>
</evidence>
<organism evidence="1 2">
    <name type="scientific">Allorhizobium borbori</name>
    <dbReference type="NCBI Taxonomy" id="485907"/>
    <lineage>
        <taxon>Bacteria</taxon>
        <taxon>Pseudomonadati</taxon>
        <taxon>Pseudomonadota</taxon>
        <taxon>Alphaproteobacteria</taxon>
        <taxon>Hyphomicrobiales</taxon>
        <taxon>Rhizobiaceae</taxon>
        <taxon>Rhizobium/Agrobacterium group</taxon>
        <taxon>Allorhizobium</taxon>
    </lineage>
</organism>
<gene>
    <name evidence="1" type="ORF">GGQ66_003335</name>
</gene>
<sequence>MSLSEFEIERRQSNPVDMIEFVAATNDWSFERSGEDEIAMTVAGKWTDYHVSFSWMEDVEALHLACAFDIRVPELRVTEVMRLLSFVNGQVLMGHFDLWRQEDVVIFRQSLLLAGGAEPTNRQVEVLLSNALDSCEAYFQAFQFVVWSGMEAKSALDAVLFETVGEA</sequence>
<keyword evidence="2" id="KW-1185">Reference proteome</keyword>
<comment type="caution">
    <text evidence="1">The sequence shown here is derived from an EMBL/GenBank/DDBJ whole genome shotgun (WGS) entry which is preliminary data.</text>
</comment>
<protein>
    <recommendedName>
        <fullName evidence="3">Sensory transduction regulator</fullName>
    </recommendedName>
</protein>
<dbReference type="EMBL" id="JACIDU010000014">
    <property type="protein sequence ID" value="MBB4104756.1"/>
    <property type="molecule type" value="Genomic_DNA"/>
</dbReference>
<dbReference type="CDD" id="cd17033">
    <property type="entry name" value="DR1245-like"/>
    <property type="match status" value="1"/>
</dbReference>
<dbReference type="Proteomes" id="UP000584824">
    <property type="component" value="Unassembled WGS sequence"/>
</dbReference>
<dbReference type="AlphaFoldDB" id="A0A7W6K3W5"/>
<dbReference type="Pfam" id="PF10722">
    <property type="entry name" value="YbjN"/>
    <property type="match status" value="1"/>
</dbReference>
<evidence type="ECO:0008006" key="3">
    <source>
        <dbReference type="Google" id="ProtNLM"/>
    </source>
</evidence>